<dbReference type="PANTHER" id="PTHR20982">
    <property type="entry name" value="RIBOSOME RECYCLING FACTOR"/>
    <property type="match status" value="1"/>
</dbReference>
<dbReference type="Pfam" id="PF01765">
    <property type="entry name" value="RRF"/>
    <property type="match status" value="1"/>
</dbReference>
<dbReference type="InterPro" id="IPR002661">
    <property type="entry name" value="Ribosome_recyc_fac"/>
</dbReference>
<dbReference type="Proteomes" id="UP000177279">
    <property type="component" value="Unassembled WGS sequence"/>
</dbReference>
<feature type="coiled-coil region" evidence="3">
    <location>
        <begin position="114"/>
        <end position="178"/>
    </location>
</feature>
<evidence type="ECO:0000313" key="5">
    <source>
        <dbReference type="EMBL" id="OHA96922.1"/>
    </source>
</evidence>
<sequence>MAYNFSQFKQSTDAALEWLKREYAGLNTGRATPAILDSVLVEAYGSKMAISQLATVSLEDPKTLRVVPWGDQGVGKDIDRAVRESNLGLSVALDSAGLRLSFPSLTSERRVVLQKLAKEKLEEARIKVRNERQKVLNVTGDLSEDEQKRVKNELQKQVDDANQKLEDLAERKQKEILE</sequence>
<reference evidence="5 6" key="1">
    <citation type="journal article" date="2016" name="Nat. Commun.">
        <title>Thousands of microbial genomes shed light on interconnected biogeochemical processes in an aquifer system.</title>
        <authorList>
            <person name="Anantharaman K."/>
            <person name="Brown C.T."/>
            <person name="Hug L.A."/>
            <person name="Sharon I."/>
            <person name="Castelle C.J."/>
            <person name="Probst A.J."/>
            <person name="Thomas B.C."/>
            <person name="Singh A."/>
            <person name="Wilkins M.J."/>
            <person name="Karaoz U."/>
            <person name="Brodie E.L."/>
            <person name="Williams K.H."/>
            <person name="Hubbard S.S."/>
            <person name="Banfield J.F."/>
        </authorList>
    </citation>
    <scope>NUCLEOTIDE SEQUENCE [LARGE SCALE GENOMIC DNA]</scope>
</reference>
<comment type="similarity">
    <text evidence="1">Belongs to the RRF family.</text>
</comment>
<dbReference type="Gene3D" id="1.10.132.20">
    <property type="entry name" value="Ribosome-recycling factor"/>
    <property type="match status" value="1"/>
</dbReference>
<evidence type="ECO:0000256" key="2">
    <source>
        <dbReference type="ARBA" id="ARBA00022917"/>
    </source>
</evidence>
<dbReference type="InterPro" id="IPR023584">
    <property type="entry name" value="Ribosome_recyc_fac_dom"/>
</dbReference>
<evidence type="ECO:0000256" key="3">
    <source>
        <dbReference type="SAM" id="Coils"/>
    </source>
</evidence>
<comment type="caution">
    <text evidence="5">The sequence shown here is derived from an EMBL/GenBank/DDBJ whole genome shotgun (WGS) entry which is preliminary data.</text>
</comment>
<evidence type="ECO:0000313" key="6">
    <source>
        <dbReference type="Proteomes" id="UP000177279"/>
    </source>
</evidence>
<dbReference type="GO" id="GO:0006412">
    <property type="term" value="P:translation"/>
    <property type="evidence" value="ECO:0007669"/>
    <property type="project" value="UniProtKB-KW"/>
</dbReference>
<dbReference type="PANTHER" id="PTHR20982:SF3">
    <property type="entry name" value="MITOCHONDRIAL RIBOSOME RECYCLING FACTOR PSEUDO 1"/>
    <property type="match status" value="1"/>
</dbReference>
<dbReference type="InterPro" id="IPR036191">
    <property type="entry name" value="RRF_sf"/>
</dbReference>
<evidence type="ECO:0000256" key="1">
    <source>
        <dbReference type="ARBA" id="ARBA00005912"/>
    </source>
</evidence>
<evidence type="ECO:0000259" key="4">
    <source>
        <dbReference type="Pfam" id="PF01765"/>
    </source>
</evidence>
<feature type="domain" description="Ribosome recycling factor" evidence="4">
    <location>
        <begin position="19"/>
        <end position="177"/>
    </location>
</feature>
<dbReference type="EMBL" id="MHVS01000003">
    <property type="protein sequence ID" value="OHA96922.1"/>
    <property type="molecule type" value="Genomic_DNA"/>
</dbReference>
<keyword evidence="2" id="KW-0648">Protein biosynthesis</keyword>
<keyword evidence="3" id="KW-0175">Coiled coil</keyword>
<dbReference type="Gene3D" id="3.30.1360.40">
    <property type="match status" value="1"/>
</dbReference>
<protein>
    <recommendedName>
        <fullName evidence="4">Ribosome recycling factor domain-containing protein</fullName>
    </recommendedName>
</protein>
<accession>A0A1G2TI97</accession>
<dbReference type="SUPFAM" id="SSF55194">
    <property type="entry name" value="Ribosome recycling factor, RRF"/>
    <property type="match status" value="1"/>
</dbReference>
<dbReference type="GO" id="GO:0043023">
    <property type="term" value="F:ribosomal large subunit binding"/>
    <property type="evidence" value="ECO:0007669"/>
    <property type="project" value="TreeGrafter"/>
</dbReference>
<dbReference type="FunFam" id="3.30.1360.40:FF:000001">
    <property type="entry name" value="Ribosome-recycling factor"/>
    <property type="match status" value="1"/>
</dbReference>
<proteinExistence type="inferred from homology"/>
<organism evidence="5 6">
    <name type="scientific">Candidatus Zambryskibacteria bacterium RIFCSPHIGHO2_02_FULL_43_37</name>
    <dbReference type="NCBI Taxonomy" id="1802749"/>
    <lineage>
        <taxon>Bacteria</taxon>
        <taxon>Candidatus Zambryskiibacteriota</taxon>
    </lineage>
</organism>
<name>A0A1G2TI97_9BACT</name>
<gene>
    <name evidence="5" type="ORF">A3D49_02345</name>
</gene>
<dbReference type="AlphaFoldDB" id="A0A1G2TI97"/>